<dbReference type="PANTHER" id="PTHR14435:SF2">
    <property type="entry name" value="ZINC FINGER PROTEIN 106"/>
    <property type="match status" value="1"/>
</dbReference>
<dbReference type="GO" id="GO:0016020">
    <property type="term" value="C:membrane"/>
    <property type="evidence" value="ECO:0007669"/>
    <property type="project" value="TreeGrafter"/>
</dbReference>
<evidence type="ECO:0000256" key="1">
    <source>
        <dbReference type="SAM" id="MobiDB-lite"/>
    </source>
</evidence>
<protein>
    <submittedName>
        <fullName evidence="2">Uncharacterized protein</fullName>
    </submittedName>
</protein>
<dbReference type="EMBL" id="JAFIRN010000001">
    <property type="protein sequence ID" value="KAG5857906.1"/>
    <property type="molecule type" value="Genomic_DNA"/>
</dbReference>
<comment type="caution">
    <text evidence="2">The sequence shown here is derived from an EMBL/GenBank/DDBJ whole genome shotgun (WGS) entry which is preliminary data.</text>
</comment>
<name>A0A9D3SB00_ANGAN</name>
<feature type="compositionally biased region" description="Polar residues" evidence="1">
    <location>
        <begin position="176"/>
        <end position="189"/>
    </location>
</feature>
<dbReference type="Proteomes" id="UP001044222">
    <property type="component" value="Unassembled WGS sequence"/>
</dbReference>
<dbReference type="InterPro" id="IPR042622">
    <property type="entry name" value="Znf106"/>
</dbReference>
<organism evidence="2 3">
    <name type="scientific">Anguilla anguilla</name>
    <name type="common">European freshwater eel</name>
    <name type="synonym">Muraena anguilla</name>
    <dbReference type="NCBI Taxonomy" id="7936"/>
    <lineage>
        <taxon>Eukaryota</taxon>
        <taxon>Metazoa</taxon>
        <taxon>Chordata</taxon>
        <taxon>Craniata</taxon>
        <taxon>Vertebrata</taxon>
        <taxon>Euteleostomi</taxon>
        <taxon>Actinopterygii</taxon>
        <taxon>Neopterygii</taxon>
        <taxon>Teleostei</taxon>
        <taxon>Anguilliformes</taxon>
        <taxon>Anguillidae</taxon>
        <taxon>Anguilla</taxon>
    </lineage>
</organism>
<feature type="compositionally biased region" description="Basic and acidic residues" evidence="1">
    <location>
        <begin position="134"/>
        <end position="143"/>
    </location>
</feature>
<dbReference type="GO" id="GO:0005829">
    <property type="term" value="C:cytosol"/>
    <property type="evidence" value="ECO:0007669"/>
    <property type="project" value="TreeGrafter"/>
</dbReference>
<feature type="compositionally biased region" description="Basic and acidic residues" evidence="1">
    <location>
        <begin position="256"/>
        <end position="265"/>
    </location>
</feature>
<keyword evidence="3" id="KW-1185">Reference proteome</keyword>
<accession>A0A9D3SB00</accession>
<feature type="compositionally biased region" description="Low complexity" evidence="1">
    <location>
        <begin position="65"/>
        <end position="88"/>
    </location>
</feature>
<proteinExistence type="predicted"/>
<feature type="compositionally biased region" description="Acidic residues" evidence="1">
    <location>
        <begin position="319"/>
        <end position="329"/>
    </location>
</feature>
<evidence type="ECO:0000313" key="3">
    <source>
        <dbReference type="Proteomes" id="UP001044222"/>
    </source>
</evidence>
<feature type="compositionally biased region" description="Basic and acidic residues" evidence="1">
    <location>
        <begin position="209"/>
        <end position="218"/>
    </location>
</feature>
<gene>
    <name evidence="2" type="ORF">ANANG_G00024360</name>
</gene>
<dbReference type="GO" id="GO:0008286">
    <property type="term" value="P:insulin receptor signaling pathway"/>
    <property type="evidence" value="ECO:0007669"/>
    <property type="project" value="TreeGrafter"/>
</dbReference>
<feature type="compositionally biased region" description="Gly residues" evidence="1">
    <location>
        <begin position="107"/>
        <end position="133"/>
    </location>
</feature>
<feature type="region of interest" description="Disordered" evidence="1">
    <location>
        <begin position="1"/>
        <end position="443"/>
    </location>
</feature>
<dbReference type="GO" id="GO:0003723">
    <property type="term" value="F:RNA binding"/>
    <property type="evidence" value="ECO:0007669"/>
    <property type="project" value="InterPro"/>
</dbReference>
<sequence length="443" mass="45823">MQSQDPPGRSQAPKSKEGPGKKQRQRKAGRVGGGRRDDQIQAAQKPPRPRSRPQRRPPPPPPGPSRTRSPPGGTASSPLPLSSSAGLGWTRGAAGQEGVGPTRLRGGSHGAKRGGGGGGGAGGGELGVQGGTRLGREAQEQRGDPALVRQPGGPRRSSCPRDDSTGSGGPHPAQALSLQSVQVSTSTCDTPKAGVPPRAEEEEEEEEAAREGKSDREPAAQATDEGLGSDSDAARPGAHEPNLNIARRIRNLSGARKAEAEKDSGLRPTLRQLISSGGARRNVNWDQVYQEVSRKKQEQEKGMPRFGIEMVTSVPFDPEGLDEGEEDLSEGYHWASICEPLSAVPGAGPRKRSLSESSVVGDRTSSALSLFASPAPPRDRPDGPQGAASRTPGTGAADGEKGAEPGEAIAGSVEGDSSCTSEAELNDAQGLGRSVEGERHGSC</sequence>
<dbReference type="AlphaFoldDB" id="A0A9D3SB00"/>
<dbReference type="GO" id="GO:0017124">
    <property type="term" value="F:SH3 domain binding"/>
    <property type="evidence" value="ECO:0007669"/>
    <property type="project" value="TreeGrafter"/>
</dbReference>
<evidence type="ECO:0000313" key="2">
    <source>
        <dbReference type="EMBL" id="KAG5857906.1"/>
    </source>
</evidence>
<feature type="compositionally biased region" description="Basic and acidic residues" evidence="1">
    <location>
        <begin position="292"/>
        <end position="303"/>
    </location>
</feature>
<dbReference type="PANTHER" id="PTHR14435">
    <property type="entry name" value="ZINC FINGER PROTEIN 106"/>
    <property type="match status" value="1"/>
</dbReference>
<reference evidence="2" key="1">
    <citation type="submission" date="2021-01" db="EMBL/GenBank/DDBJ databases">
        <title>A chromosome-scale assembly of European eel, Anguilla anguilla.</title>
        <authorList>
            <person name="Henkel C."/>
            <person name="Jong-Raadsen S.A."/>
            <person name="Dufour S."/>
            <person name="Weltzien F.-A."/>
            <person name="Palstra A.P."/>
            <person name="Pelster B."/>
            <person name="Spaink H.P."/>
            <person name="Van Den Thillart G.E."/>
            <person name="Jansen H."/>
            <person name="Zahm M."/>
            <person name="Klopp C."/>
            <person name="Cedric C."/>
            <person name="Louis A."/>
            <person name="Berthelot C."/>
            <person name="Parey E."/>
            <person name="Roest Crollius H."/>
            <person name="Montfort J."/>
            <person name="Robinson-Rechavi M."/>
            <person name="Bucao C."/>
            <person name="Bouchez O."/>
            <person name="Gislard M."/>
            <person name="Lluch J."/>
            <person name="Milhes M."/>
            <person name="Lampietro C."/>
            <person name="Lopez Roques C."/>
            <person name="Donnadieu C."/>
            <person name="Braasch I."/>
            <person name="Desvignes T."/>
            <person name="Postlethwait J."/>
            <person name="Bobe J."/>
            <person name="Guiguen Y."/>
            <person name="Dirks R."/>
        </authorList>
    </citation>
    <scope>NUCLEOTIDE SEQUENCE</scope>
    <source>
        <strain evidence="2">Tag_6206</strain>
        <tissue evidence="2">Liver</tissue>
    </source>
</reference>